<organism evidence="2 3">
    <name type="scientific">Verticillium longisporum</name>
    <name type="common">Verticillium dahliae var. longisporum</name>
    <dbReference type="NCBI Taxonomy" id="100787"/>
    <lineage>
        <taxon>Eukaryota</taxon>
        <taxon>Fungi</taxon>
        <taxon>Dikarya</taxon>
        <taxon>Ascomycota</taxon>
        <taxon>Pezizomycotina</taxon>
        <taxon>Sordariomycetes</taxon>
        <taxon>Hypocreomycetidae</taxon>
        <taxon>Glomerellales</taxon>
        <taxon>Plectosphaerellaceae</taxon>
        <taxon>Verticillium</taxon>
    </lineage>
</organism>
<evidence type="ECO:0000313" key="3">
    <source>
        <dbReference type="Proteomes" id="UP000045706"/>
    </source>
</evidence>
<name>A0A0G4N8M0_VERLO</name>
<feature type="region of interest" description="Disordered" evidence="1">
    <location>
        <begin position="235"/>
        <end position="263"/>
    </location>
</feature>
<proteinExistence type="predicted"/>
<dbReference type="Proteomes" id="UP000045706">
    <property type="component" value="Unassembled WGS sequence"/>
</dbReference>
<feature type="region of interest" description="Disordered" evidence="1">
    <location>
        <begin position="47"/>
        <end position="74"/>
    </location>
</feature>
<reference evidence="3" key="1">
    <citation type="submission" date="2015-05" db="EMBL/GenBank/DDBJ databases">
        <authorList>
            <person name="Fogelqvist Johan"/>
        </authorList>
    </citation>
    <scope>NUCLEOTIDE SEQUENCE [LARGE SCALE GENOMIC DNA]</scope>
</reference>
<dbReference type="AlphaFoldDB" id="A0A0G4N8M0"/>
<gene>
    <name evidence="2" type="ORF">BN1723_005418</name>
</gene>
<protein>
    <submittedName>
        <fullName evidence="2">Uncharacterized protein</fullName>
    </submittedName>
</protein>
<evidence type="ECO:0000256" key="1">
    <source>
        <dbReference type="SAM" id="MobiDB-lite"/>
    </source>
</evidence>
<accession>A0A0G4N8M0</accession>
<dbReference type="EMBL" id="CVQI01032940">
    <property type="protein sequence ID" value="CRK42792.1"/>
    <property type="molecule type" value="Genomic_DNA"/>
</dbReference>
<evidence type="ECO:0000313" key="2">
    <source>
        <dbReference type="EMBL" id="CRK42792.1"/>
    </source>
</evidence>
<sequence length="441" mass="47782">MYPGDAFMPVIHPIVMALPTIAPLAPQEGDQAAHMMRRLLHRLVSRSTEANLAPERPPPSLARHRGQGPGSGVPLDARQALWCAQANTDRPDETQQPPPASIRIGVMSRTSTSPRLRLASSVICTCVTHGLDMGTNRIRSMMRTASSATLEPTLCHSHAAGRSRSTRGHFAQSSTMAEATLLPWTTSPTCLSLRYLRVRGGRERARRIGVAIAGLAQSRQCQSAEKLQVSISSRRESTVERLMGGDPRLSRRSGQDMPPMPAPAPTVRCPTQAPHQSHAGLHTARPVPRSINHTLPTPSINGLKHAGSKLVTVQTNLWCQAPSIMPRSRFCTPAGPSGPAHGHPELFAALDSSQPLRCTCTATSLLNPTPHPHTAPVARFSLPSLGSLVWSRPLALSLTIHLCTSGFHPTPRGRRGEIRRSWPCRLCRLSAFENQPGDIIR</sequence>